<evidence type="ECO:0000256" key="1">
    <source>
        <dbReference type="SAM" id="MobiDB-lite"/>
    </source>
</evidence>
<sequence length="109" mass="11601">MERSRLKKQSLLLVQPPLRSAIASDLSDQSCQSSRCRPMPLYVPPRVLCQGGPVTSGSISARRTAQGPATPRRYSADISSSSSSSTATIVTAHHMVVVVVVVRTSLALP</sequence>
<dbReference type="AlphaFoldDB" id="A0A0D0ASL5"/>
<protein>
    <submittedName>
        <fullName evidence="2">Uncharacterized protein</fullName>
    </submittedName>
</protein>
<dbReference type="Proteomes" id="UP000053593">
    <property type="component" value="Unassembled WGS sequence"/>
</dbReference>
<dbReference type="HOGENOM" id="CLU_2184278_0_0_1"/>
<evidence type="ECO:0000313" key="3">
    <source>
        <dbReference type="Proteomes" id="UP000053593"/>
    </source>
</evidence>
<gene>
    <name evidence="2" type="ORF">GYMLUDRAFT_49406</name>
</gene>
<feature type="region of interest" description="Disordered" evidence="1">
    <location>
        <begin position="54"/>
        <end position="80"/>
    </location>
</feature>
<name>A0A0D0ASL5_9AGAR</name>
<evidence type="ECO:0000313" key="2">
    <source>
        <dbReference type="EMBL" id="KIK53405.1"/>
    </source>
</evidence>
<organism evidence="2 3">
    <name type="scientific">Collybiopsis luxurians FD-317 M1</name>
    <dbReference type="NCBI Taxonomy" id="944289"/>
    <lineage>
        <taxon>Eukaryota</taxon>
        <taxon>Fungi</taxon>
        <taxon>Dikarya</taxon>
        <taxon>Basidiomycota</taxon>
        <taxon>Agaricomycotina</taxon>
        <taxon>Agaricomycetes</taxon>
        <taxon>Agaricomycetidae</taxon>
        <taxon>Agaricales</taxon>
        <taxon>Marasmiineae</taxon>
        <taxon>Omphalotaceae</taxon>
        <taxon>Collybiopsis</taxon>
        <taxon>Collybiopsis luxurians</taxon>
    </lineage>
</organism>
<keyword evidence="3" id="KW-1185">Reference proteome</keyword>
<proteinExistence type="predicted"/>
<dbReference type="EMBL" id="KN834830">
    <property type="protein sequence ID" value="KIK53405.1"/>
    <property type="molecule type" value="Genomic_DNA"/>
</dbReference>
<accession>A0A0D0ASL5</accession>
<reference evidence="2 3" key="1">
    <citation type="submission" date="2014-04" db="EMBL/GenBank/DDBJ databases">
        <title>Evolutionary Origins and Diversification of the Mycorrhizal Mutualists.</title>
        <authorList>
            <consortium name="DOE Joint Genome Institute"/>
            <consortium name="Mycorrhizal Genomics Consortium"/>
            <person name="Kohler A."/>
            <person name="Kuo A."/>
            <person name="Nagy L.G."/>
            <person name="Floudas D."/>
            <person name="Copeland A."/>
            <person name="Barry K.W."/>
            <person name="Cichocki N."/>
            <person name="Veneault-Fourrey C."/>
            <person name="LaButti K."/>
            <person name="Lindquist E.A."/>
            <person name="Lipzen A."/>
            <person name="Lundell T."/>
            <person name="Morin E."/>
            <person name="Murat C."/>
            <person name="Riley R."/>
            <person name="Ohm R."/>
            <person name="Sun H."/>
            <person name="Tunlid A."/>
            <person name="Henrissat B."/>
            <person name="Grigoriev I.V."/>
            <person name="Hibbett D.S."/>
            <person name="Martin F."/>
        </authorList>
    </citation>
    <scope>NUCLEOTIDE SEQUENCE [LARGE SCALE GENOMIC DNA]</scope>
    <source>
        <strain evidence="2 3">FD-317 M1</strain>
    </source>
</reference>
<feature type="compositionally biased region" description="Polar residues" evidence="1">
    <location>
        <begin position="54"/>
        <end position="63"/>
    </location>
</feature>